<dbReference type="RefSeq" id="WP_258543047.1">
    <property type="nucleotide sequence ID" value="NZ_OU015584.1"/>
</dbReference>
<dbReference type="Gene3D" id="3.30.450.330">
    <property type="match status" value="1"/>
</dbReference>
<feature type="transmembrane region" description="Helical" evidence="4">
    <location>
        <begin position="12"/>
        <end position="30"/>
    </location>
</feature>
<dbReference type="GO" id="GO:0008658">
    <property type="term" value="F:penicillin binding"/>
    <property type="evidence" value="ECO:0007669"/>
    <property type="project" value="InterPro"/>
</dbReference>
<evidence type="ECO:0000259" key="5">
    <source>
        <dbReference type="PROSITE" id="PS51178"/>
    </source>
</evidence>
<evidence type="ECO:0000256" key="3">
    <source>
        <dbReference type="ARBA" id="ARBA00023136"/>
    </source>
</evidence>
<dbReference type="Pfam" id="PF03717">
    <property type="entry name" value="PBP_dimer"/>
    <property type="match status" value="1"/>
</dbReference>
<dbReference type="PANTHER" id="PTHR30627:SF1">
    <property type="entry name" value="PEPTIDOGLYCAN D,D-TRANSPEPTIDASE FTSI"/>
    <property type="match status" value="1"/>
</dbReference>
<dbReference type="Gene3D" id="3.40.710.10">
    <property type="entry name" value="DD-peptidase/beta-lactamase superfamily"/>
    <property type="match status" value="1"/>
</dbReference>
<evidence type="ECO:0000313" key="6">
    <source>
        <dbReference type="EMBL" id="CAG5085706.1"/>
    </source>
</evidence>
<comment type="subcellular location">
    <subcellularLocation>
        <location evidence="1">Membrane</location>
    </subcellularLocation>
</comment>
<dbReference type="Pfam" id="PF03793">
    <property type="entry name" value="PASTA"/>
    <property type="match status" value="1"/>
</dbReference>
<accession>A0A916JPG8</accession>
<keyword evidence="2 6" id="KW-0121">Carboxypeptidase</keyword>
<dbReference type="Proteomes" id="UP000683507">
    <property type="component" value="Chromosome"/>
</dbReference>
<name>A0A916JPG8_9FLAO</name>
<gene>
    <name evidence="6" type="primary">ftsI</name>
    <name evidence="6" type="ORF">CRYO30217_02846</name>
</gene>
<dbReference type="SUPFAM" id="SSF56519">
    <property type="entry name" value="Penicillin binding protein dimerisation domain"/>
    <property type="match status" value="1"/>
</dbReference>
<dbReference type="GO" id="GO:0005886">
    <property type="term" value="C:plasma membrane"/>
    <property type="evidence" value="ECO:0007669"/>
    <property type="project" value="TreeGrafter"/>
</dbReference>
<dbReference type="InterPro" id="IPR012338">
    <property type="entry name" value="Beta-lactam/transpept-like"/>
</dbReference>
<keyword evidence="7" id="KW-1185">Reference proteome</keyword>
<protein>
    <submittedName>
        <fullName evidence="6">Peptidoglycan D,D-transpeptidase FtsI</fullName>
        <ecNumber evidence="6">3.4.16.4</ecNumber>
    </submittedName>
</protein>
<reference evidence="6" key="1">
    <citation type="submission" date="2021-04" db="EMBL/GenBank/DDBJ databases">
        <authorList>
            <person name="Rodrigo-Torres L."/>
            <person name="Arahal R. D."/>
            <person name="Lucena T."/>
        </authorList>
    </citation>
    <scope>NUCLEOTIDE SEQUENCE</scope>
    <source>
        <strain evidence="6">AS29M-1</strain>
    </source>
</reference>
<keyword evidence="4" id="KW-0812">Transmembrane</keyword>
<evidence type="ECO:0000313" key="7">
    <source>
        <dbReference type="Proteomes" id="UP000683507"/>
    </source>
</evidence>
<dbReference type="SUPFAM" id="SSF54184">
    <property type="entry name" value="Penicillin-binding protein 2x (pbp-2x), c-terminal domain"/>
    <property type="match status" value="1"/>
</dbReference>
<dbReference type="AlphaFoldDB" id="A0A916JPG8"/>
<dbReference type="InterPro" id="IPR005311">
    <property type="entry name" value="PBP_dimer"/>
</dbReference>
<keyword evidence="4" id="KW-1133">Transmembrane helix</keyword>
<dbReference type="InterPro" id="IPR005543">
    <property type="entry name" value="PASTA_dom"/>
</dbReference>
<dbReference type="PROSITE" id="PS51178">
    <property type="entry name" value="PASTA"/>
    <property type="match status" value="1"/>
</dbReference>
<dbReference type="SUPFAM" id="SSF56601">
    <property type="entry name" value="beta-lactamase/transpeptidase-like"/>
    <property type="match status" value="1"/>
</dbReference>
<dbReference type="InterPro" id="IPR036138">
    <property type="entry name" value="PBP_dimer_sf"/>
</dbReference>
<organism evidence="6 7">
    <name type="scientific">Parvicella tangerina</name>
    <dbReference type="NCBI Taxonomy" id="2829795"/>
    <lineage>
        <taxon>Bacteria</taxon>
        <taxon>Pseudomonadati</taxon>
        <taxon>Bacteroidota</taxon>
        <taxon>Flavobacteriia</taxon>
        <taxon>Flavobacteriales</taxon>
        <taxon>Parvicellaceae</taxon>
        <taxon>Parvicella</taxon>
    </lineage>
</organism>
<dbReference type="GO" id="GO:0009002">
    <property type="term" value="F:serine-type D-Ala-D-Ala carboxypeptidase activity"/>
    <property type="evidence" value="ECO:0007669"/>
    <property type="project" value="UniProtKB-EC"/>
</dbReference>
<keyword evidence="3 4" id="KW-0472">Membrane</keyword>
<feature type="domain" description="PASTA" evidence="5">
    <location>
        <begin position="643"/>
        <end position="701"/>
    </location>
</feature>
<dbReference type="Gene3D" id="3.90.1310.10">
    <property type="entry name" value="Penicillin-binding protein 2a (Domain 2)"/>
    <property type="match status" value="1"/>
</dbReference>
<dbReference type="GO" id="GO:0071555">
    <property type="term" value="P:cell wall organization"/>
    <property type="evidence" value="ECO:0007669"/>
    <property type="project" value="TreeGrafter"/>
</dbReference>
<dbReference type="CDD" id="cd06575">
    <property type="entry name" value="PASTA_Pbp2x-like_2"/>
    <property type="match status" value="1"/>
</dbReference>
<dbReference type="PANTHER" id="PTHR30627">
    <property type="entry name" value="PEPTIDOGLYCAN D,D-TRANSPEPTIDASE"/>
    <property type="match status" value="1"/>
</dbReference>
<dbReference type="EC" id="3.4.16.4" evidence="6"/>
<evidence type="ECO:0000256" key="2">
    <source>
        <dbReference type="ARBA" id="ARBA00022645"/>
    </source>
</evidence>
<dbReference type="InterPro" id="IPR050515">
    <property type="entry name" value="Beta-lactam/transpept"/>
</dbReference>
<keyword evidence="2 6" id="KW-0645">Protease</keyword>
<keyword evidence="6" id="KW-0378">Hydrolase</keyword>
<proteinExistence type="predicted"/>
<dbReference type="Pfam" id="PF00905">
    <property type="entry name" value="Transpeptidase"/>
    <property type="match status" value="1"/>
</dbReference>
<evidence type="ECO:0000256" key="4">
    <source>
        <dbReference type="SAM" id="Phobius"/>
    </source>
</evidence>
<dbReference type="InterPro" id="IPR001460">
    <property type="entry name" value="PCN-bd_Tpept"/>
</dbReference>
<sequence length="701" mass="76799">MKEKSQIIRVYLVYVGVLLFAVAIFSRILYLQLWSDVELKEEVEQSTIKLKEIVAPRGNIFADNDQKTALALSVPRYDIRMDLVTVDSVLFEENVLALADSLSDLFGGVPMEWEQGLRVARAEGDMYYSIKNNCTHIQLQRLETFPILEQGQFRGGYIKIPKTIRVTPFKQLASRTIGYYRPATEVSKAYAVGLEGAYNKYLQGVDGELLMERIGGLGDDAWKPIPSEMNHEPIPGKDVYTTIDVNIQDVAHSALMKQMIEQNAQKGCAVLMEVETGYIKAIANLSKDTVNGGFKESFNHAVGMASEPGSTSKLASLMVALDDEVIRITDSIDMPGKYCFYGTCLHDSRPGGYGKNTIQYAFEVSSNVISKIINDNYATQPQMFVDGLKEIGIHKPLGLDIAGEGKPVIKDASDETFSGISLPWMAIGYEVLQTPLQTLALYNAVANNGMMVKPQFVKEIRMGNEVVEEFPPVVLNPMVCKVTTLLDLQKLLKGVVERGTAKNIKARGFEIAGKTGTAKIAEKGGYSDKYQASFVGYFPADAPKYSCVVVIQGPTKQIYGSAVSGTVFKEIADKVYASGLENTRADMGEQLAVSAYPYSKNGDRNELKKVFSKMGVPVKDNSSNANYVATITGDNNVELSPKQFADDQVPSVIGMGLIDAMFVLESRGLSVQVNGSGIVKNQSINPGTKLVKGQLIELDLI</sequence>
<dbReference type="EMBL" id="OU015584">
    <property type="protein sequence ID" value="CAG5085706.1"/>
    <property type="molecule type" value="Genomic_DNA"/>
</dbReference>
<dbReference type="KEGG" id="ptan:CRYO30217_02846"/>
<evidence type="ECO:0000256" key="1">
    <source>
        <dbReference type="ARBA" id="ARBA00004370"/>
    </source>
</evidence>